<dbReference type="EMBL" id="JAHRIO010044584">
    <property type="protein sequence ID" value="MEQ2173245.1"/>
    <property type="molecule type" value="Genomic_DNA"/>
</dbReference>
<keyword evidence="4" id="KW-1185">Reference proteome</keyword>
<evidence type="ECO:0000313" key="4">
    <source>
        <dbReference type="Proteomes" id="UP001476798"/>
    </source>
</evidence>
<feature type="chain" id="PRO_5047339615" evidence="2">
    <location>
        <begin position="28"/>
        <end position="67"/>
    </location>
</feature>
<protein>
    <submittedName>
        <fullName evidence="3">Uncharacterized protein</fullName>
    </submittedName>
</protein>
<reference evidence="3 4" key="1">
    <citation type="submission" date="2021-06" db="EMBL/GenBank/DDBJ databases">
        <authorList>
            <person name="Palmer J.M."/>
        </authorList>
    </citation>
    <scope>NUCLEOTIDE SEQUENCE [LARGE SCALE GENOMIC DNA]</scope>
    <source>
        <strain evidence="3 4">GA_2019</strain>
        <tissue evidence="3">Muscle</tissue>
    </source>
</reference>
<feature type="region of interest" description="Disordered" evidence="1">
    <location>
        <begin position="29"/>
        <end position="67"/>
    </location>
</feature>
<dbReference type="Proteomes" id="UP001476798">
    <property type="component" value="Unassembled WGS sequence"/>
</dbReference>
<evidence type="ECO:0000256" key="2">
    <source>
        <dbReference type="SAM" id="SignalP"/>
    </source>
</evidence>
<name>A0ABV0NPE0_9TELE</name>
<keyword evidence="2" id="KW-0732">Signal</keyword>
<proteinExistence type="predicted"/>
<sequence length="67" mass="6816">MGGPRTFSQVLLLSAIGIVFVPSLASANGNTTRGPGLLTPENSTSSTPSPVSQESCQGVNLQDPSRS</sequence>
<feature type="compositionally biased region" description="Low complexity" evidence="1">
    <location>
        <begin position="39"/>
        <end position="55"/>
    </location>
</feature>
<evidence type="ECO:0000313" key="3">
    <source>
        <dbReference type="EMBL" id="MEQ2173245.1"/>
    </source>
</evidence>
<organism evidence="3 4">
    <name type="scientific">Goodea atripinnis</name>
    <dbReference type="NCBI Taxonomy" id="208336"/>
    <lineage>
        <taxon>Eukaryota</taxon>
        <taxon>Metazoa</taxon>
        <taxon>Chordata</taxon>
        <taxon>Craniata</taxon>
        <taxon>Vertebrata</taxon>
        <taxon>Euteleostomi</taxon>
        <taxon>Actinopterygii</taxon>
        <taxon>Neopterygii</taxon>
        <taxon>Teleostei</taxon>
        <taxon>Neoteleostei</taxon>
        <taxon>Acanthomorphata</taxon>
        <taxon>Ovalentaria</taxon>
        <taxon>Atherinomorphae</taxon>
        <taxon>Cyprinodontiformes</taxon>
        <taxon>Goodeidae</taxon>
        <taxon>Goodea</taxon>
    </lineage>
</organism>
<feature type="signal peptide" evidence="2">
    <location>
        <begin position="1"/>
        <end position="27"/>
    </location>
</feature>
<accession>A0ABV0NPE0</accession>
<comment type="caution">
    <text evidence="3">The sequence shown here is derived from an EMBL/GenBank/DDBJ whole genome shotgun (WGS) entry which is preliminary data.</text>
</comment>
<feature type="non-terminal residue" evidence="3">
    <location>
        <position position="67"/>
    </location>
</feature>
<feature type="compositionally biased region" description="Polar residues" evidence="1">
    <location>
        <begin position="56"/>
        <end position="67"/>
    </location>
</feature>
<gene>
    <name evidence="3" type="ORF">GOODEAATRI_029995</name>
</gene>
<evidence type="ECO:0000256" key="1">
    <source>
        <dbReference type="SAM" id="MobiDB-lite"/>
    </source>
</evidence>